<comment type="function">
    <text evidence="11">Component of the general transcription and DNA repair factor IIH (TFIIH) core complex, which is involved in general and transcription-coupled nucleotide excision repair (NER) of damaged DNA and, when complexed to CAK, in RNA transcription by RNA polymerase II. In NER, TFIIH acts by opening DNA around the lesion to allow the excision of the damaged oligonucleotide and its replacement by a new DNA fragment. In transcription, TFIIH has an essential role in transcription initiation. When the pre-initiation complex (PIC) has been established, TFIIH is required for promoter opening and promoter escape. Phosphorylation of the C-terminal tail (CTD) of the largest subunit of RNA polymerase II by the kinase module CAK controls the initiation of transcription.</text>
</comment>
<dbReference type="GO" id="GO:0000439">
    <property type="term" value="C:transcription factor TFIIH core complex"/>
    <property type="evidence" value="ECO:0007669"/>
    <property type="project" value="UniProtKB-UniRule"/>
</dbReference>
<organism evidence="13 14">
    <name type="scientific">Acer yangbiense</name>
    <dbReference type="NCBI Taxonomy" id="1000413"/>
    <lineage>
        <taxon>Eukaryota</taxon>
        <taxon>Viridiplantae</taxon>
        <taxon>Streptophyta</taxon>
        <taxon>Embryophyta</taxon>
        <taxon>Tracheophyta</taxon>
        <taxon>Spermatophyta</taxon>
        <taxon>Magnoliopsida</taxon>
        <taxon>eudicotyledons</taxon>
        <taxon>Gunneridae</taxon>
        <taxon>Pentapetalae</taxon>
        <taxon>rosids</taxon>
        <taxon>malvids</taxon>
        <taxon>Sapindales</taxon>
        <taxon>Sapindaceae</taxon>
        <taxon>Hippocastanoideae</taxon>
        <taxon>Acereae</taxon>
        <taxon>Acer</taxon>
    </lineage>
</organism>
<dbReference type="Gene3D" id="3.40.50.410">
    <property type="entry name" value="von Willebrand factor, type A domain"/>
    <property type="match status" value="1"/>
</dbReference>
<keyword evidence="7 11" id="KW-0805">Transcription regulation</keyword>
<dbReference type="InterPro" id="IPR036465">
    <property type="entry name" value="vWFA_dom_sf"/>
</dbReference>
<evidence type="ECO:0000256" key="9">
    <source>
        <dbReference type="ARBA" id="ARBA00023204"/>
    </source>
</evidence>
<sequence>MASAPSKLYSDDVSLVVVLLDTNPFFWTTSSFSFSHFLSHVLAFLNAILTLNQLNQVVIIATGCNSCDYVYDSSKTANQSFGNGRMPTLCATLLQNLEEFMTKDEKLGIEEAEERITGSLLSGSLSMALCYIQRVFRSGSLHPQPRGSPDGPEQYVAIMNAIFSAQRSMVPIDSCYIGAQSSAFLQQGYFYSFLFHVDDVNMIFCHVQTIFATDLHSRSFLQLPKPVGVDFRASCFCHKNTIDMGYICSVCLSIFCTRHKKCSTCGSTFGQAQSDDASATNRKRKAPDS</sequence>
<reference evidence="14" key="1">
    <citation type="journal article" date="2019" name="Gigascience">
        <title>De novo genome assembly of the endangered Acer yangbiense, a plant species with extremely small populations endemic to Yunnan Province, China.</title>
        <authorList>
            <person name="Yang J."/>
            <person name="Wariss H.M."/>
            <person name="Tao L."/>
            <person name="Zhang R."/>
            <person name="Yun Q."/>
            <person name="Hollingsworth P."/>
            <person name="Dao Z."/>
            <person name="Luo G."/>
            <person name="Guo H."/>
            <person name="Ma Y."/>
            <person name="Sun W."/>
        </authorList>
    </citation>
    <scope>NUCLEOTIDE SEQUENCE [LARGE SCALE GENOMIC DNA]</scope>
    <source>
        <strain evidence="14">cv. Malutang</strain>
    </source>
</reference>
<keyword evidence="9 11" id="KW-0234">DNA repair</keyword>
<feature type="region of interest" description="Disordered" evidence="12">
    <location>
        <begin position="268"/>
        <end position="289"/>
    </location>
</feature>
<evidence type="ECO:0000256" key="12">
    <source>
        <dbReference type="SAM" id="MobiDB-lite"/>
    </source>
</evidence>
<evidence type="ECO:0000256" key="4">
    <source>
        <dbReference type="ARBA" id="ARBA00022763"/>
    </source>
</evidence>
<dbReference type="GO" id="GO:0005675">
    <property type="term" value="C:transcription factor TFIIH holo complex"/>
    <property type="evidence" value="ECO:0007669"/>
    <property type="project" value="UniProtKB-UniRule"/>
</dbReference>
<dbReference type="InterPro" id="IPR004600">
    <property type="entry name" value="TFIIH_Tfb4/GTF2H3"/>
</dbReference>
<feature type="compositionally biased region" description="Polar residues" evidence="12">
    <location>
        <begin position="268"/>
        <end position="280"/>
    </location>
</feature>
<dbReference type="OrthoDB" id="17307at2759"/>
<accession>A0A5C7H7C4</accession>
<dbReference type="PANTHER" id="PTHR12831:SF0">
    <property type="entry name" value="GENERAL TRANSCRIPTION FACTOR IIH SUBUNIT 3"/>
    <property type="match status" value="1"/>
</dbReference>
<dbReference type="PANTHER" id="PTHR12831">
    <property type="entry name" value="TRANSCRIPTION INITIATION FACTOR IIH TFIIH , POLYPEPTIDE 3-RELATED"/>
    <property type="match status" value="1"/>
</dbReference>
<proteinExistence type="inferred from homology"/>
<protein>
    <recommendedName>
        <fullName evidence="11">General transcription and DNA repair factor IIH subunit TFB4</fullName>
    </recommendedName>
    <alternativeName>
        <fullName evidence="11">RNA polymerase II transcription factor B subunit 4</fullName>
    </alternativeName>
</protein>
<comment type="subcellular location">
    <subcellularLocation>
        <location evidence="1 11">Nucleus</location>
    </subcellularLocation>
</comment>
<evidence type="ECO:0000256" key="8">
    <source>
        <dbReference type="ARBA" id="ARBA00023163"/>
    </source>
</evidence>
<evidence type="ECO:0000256" key="10">
    <source>
        <dbReference type="ARBA" id="ARBA00023242"/>
    </source>
</evidence>
<evidence type="ECO:0000256" key="5">
    <source>
        <dbReference type="ARBA" id="ARBA00022771"/>
    </source>
</evidence>
<evidence type="ECO:0000256" key="1">
    <source>
        <dbReference type="ARBA" id="ARBA00004123"/>
    </source>
</evidence>
<evidence type="ECO:0000256" key="7">
    <source>
        <dbReference type="ARBA" id="ARBA00023015"/>
    </source>
</evidence>
<dbReference type="GO" id="GO:0008270">
    <property type="term" value="F:zinc ion binding"/>
    <property type="evidence" value="ECO:0007669"/>
    <property type="project" value="UniProtKB-KW"/>
</dbReference>
<dbReference type="GO" id="GO:0006289">
    <property type="term" value="P:nucleotide-excision repair"/>
    <property type="evidence" value="ECO:0007669"/>
    <property type="project" value="UniProtKB-UniRule"/>
</dbReference>
<dbReference type="EMBL" id="VAHF01000010">
    <property type="protein sequence ID" value="TXG52973.1"/>
    <property type="molecule type" value="Genomic_DNA"/>
</dbReference>
<evidence type="ECO:0000313" key="14">
    <source>
        <dbReference type="Proteomes" id="UP000323000"/>
    </source>
</evidence>
<keyword evidence="14" id="KW-1185">Reference proteome</keyword>
<comment type="caution">
    <text evidence="13">The sequence shown here is derived from an EMBL/GenBank/DDBJ whole genome shotgun (WGS) entry which is preliminary data.</text>
</comment>
<dbReference type="Pfam" id="PF03850">
    <property type="entry name" value="Tfb4"/>
    <property type="match status" value="1"/>
</dbReference>
<name>A0A5C7H7C4_9ROSI</name>
<keyword evidence="6 11" id="KW-0862">Zinc</keyword>
<keyword evidence="5 11" id="KW-0863">Zinc-finger</keyword>
<keyword evidence="3 11" id="KW-0479">Metal-binding</keyword>
<evidence type="ECO:0000256" key="2">
    <source>
        <dbReference type="ARBA" id="ARBA00005273"/>
    </source>
</evidence>
<keyword evidence="8 11" id="KW-0804">Transcription</keyword>
<evidence type="ECO:0000256" key="11">
    <source>
        <dbReference type="RuleBase" id="RU368090"/>
    </source>
</evidence>
<evidence type="ECO:0000256" key="3">
    <source>
        <dbReference type="ARBA" id="ARBA00022723"/>
    </source>
</evidence>
<gene>
    <name evidence="13" type="ORF">EZV62_022142</name>
</gene>
<comment type="subunit">
    <text evidence="11">Component of the 7-subunit TFIIH core complex composed of XPB, XPD, TFB1/GTF2H1, GTF2H2/P44, TFB4/GTF2H3, TFB2/GTF2H4 and TFB5/GTF2H5, which is active in NER. The core complex associates with the 3-subunit CDK-activating kinase (CAK) module composed of CYCH1/cyclin H1, CDKD and MAT1/At4g30820 to form the 10-subunit holoenzyme (holo-TFIIH) active in transcription.</text>
</comment>
<evidence type="ECO:0000313" key="13">
    <source>
        <dbReference type="EMBL" id="TXG52973.1"/>
    </source>
</evidence>
<keyword evidence="10 11" id="KW-0539">Nucleus</keyword>
<keyword evidence="4 11" id="KW-0227">DNA damage</keyword>
<dbReference type="Proteomes" id="UP000323000">
    <property type="component" value="Chromosome 10"/>
</dbReference>
<evidence type="ECO:0000256" key="6">
    <source>
        <dbReference type="ARBA" id="ARBA00022833"/>
    </source>
</evidence>
<comment type="similarity">
    <text evidence="2 11">Belongs to the TFB4 family.</text>
</comment>
<dbReference type="GO" id="GO:0006355">
    <property type="term" value="P:regulation of DNA-templated transcription"/>
    <property type="evidence" value="ECO:0007669"/>
    <property type="project" value="InterPro"/>
</dbReference>
<dbReference type="AlphaFoldDB" id="A0A5C7H7C4"/>